<feature type="transmembrane region" description="Helical" evidence="1">
    <location>
        <begin position="65"/>
        <end position="85"/>
    </location>
</feature>
<dbReference type="PANTHER" id="PTHR33444:SF7">
    <property type="entry name" value="TRANSMEMBRANE PROTEIN 272"/>
    <property type="match status" value="1"/>
</dbReference>
<name>A0AA36GWB7_CYLNA</name>
<gene>
    <name evidence="2" type="ORF">CYNAS_LOCUS11256</name>
</gene>
<keyword evidence="1" id="KW-0472">Membrane</keyword>
<dbReference type="InterPro" id="IPR040350">
    <property type="entry name" value="TMEM272"/>
</dbReference>
<dbReference type="PROSITE" id="PS51257">
    <property type="entry name" value="PROKAR_LIPOPROTEIN"/>
    <property type="match status" value="1"/>
</dbReference>
<feature type="transmembrane region" description="Helical" evidence="1">
    <location>
        <begin position="97"/>
        <end position="122"/>
    </location>
</feature>
<keyword evidence="3" id="KW-1185">Reference proteome</keyword>
<organism evidence="2 3">
    <name type="scientific">Cylicocyclus nassatus</name>
    <name type="common">Nematode worm</name>
    <dbReference type="NCBI Taxonomy" id="53992"/>
    <lineage>
        <taxon>Eukaryota</taxon>
        <taxon>Metazoa</taxon>
        <taxon>Ecdysozoa</taxon>
        <taxon>Nematoda</taxon>
        <taxon>Chromadorea</taxon>
        <taxon>Rhabditida</taxon>
        <taxon>Rhabditina</taxon>
        <taxon>Rhabditomorpha</taxon>
        <taxon>Strongyloidea</taxon>
        <taxon>Strongylidae</taxon>
        <taxon>Cylicocyclus</taxon>
    </lineage>
</organism>
<evidence type="ECO:0000313" key="3">
    <source>
        <dbReference type="Proteomes" id="UP001176961"/>
    </source>
</evidence>
<dbReference type="AlphaFoldDB" id="A0AA36GWB7"/>
<evidence type="ECO:0000256" key="1">
    <source>
        <dbReference type="SAM" id="Phobius"/>
    </source>
</evidence>
<dbReference type="PANTHER" id="PTHR33444">
    <property type="entry name" value="SI:DKEY-19B23.12-RELATED"/>
    <property type="match status" value="1"/>
</dbReference>
<feature type="transmembrane region" description="Helical" evidence="1">
    <location>
        <begin position="142"/>
        <end position="173"/>
    </location>
</feature>
<dbReference type="Proteomes" id="UP001176961">
    <property type="component" value="Unassembled WGS sequence"/>
</dbReference>
<sequence>MGSVREAFGNMNSPKDVLSFVAVVFAALFGSCAILVLLAILNIIPIAMIAVGALHLHDCRINPMIPIWLIVSGSTSLVQSALSPIAKSEAASCFTILARALLGLLSLFHFVWLILGSVWVYGAYGKVSYEPVSVDYCDKATFLFPFIVLTIAYSLIALLCVTLCCLCCCACCIGK</sequence>
<proteinExistence type="predicted"/>
<keyword evidence="1" id="KW-1133">Transmembrane helix</keyword>
<comment type="caution">
    <text evidence="2">The sequence shown here is derived from an EMBL/GenBank/DDBJ whole genome shotgun (WGS) entry which is preliminary data.</text>
</comment>
<accession>A0AA36GWB7</accession>
<keyword evidence="1" id="KW-0812">Transmembrane</keyword>
<feature type="transmembrane region" description="Helical" evidence="1">
    <location>
        <begin position="20"/>
        <end position="53"/>
    </location>
</feature>
<evidence type="ECO:0000313" key="2">
    <source>
        <dbReference type="EMBL" id="CAJ0599273.1"/>
    </source>
</evidence>
<dbReference type="EMBL" id="CATQJL010000223">
    <property type="protein sequence ID" value="CAJ0599273.1"/>
    <property type="molecule type" value="Genomic_DNA"/>
</dbReference>
<reference evidence="2" key="1">
    <citation type="submission" date="2023-07" db="EMBL/GenBank/DDBJ databases">
        <authorList>
            <consortium name="CYATHOMIX"/>
        </authorList>
    </citation>
    <scope>NUCLEOTIDE SEQUENCE</scope>
    <source>
        <strain evidence="2">N/A</strain>
    </source>
</reference>
<protein>
    <submittedName>
        <fullName evidence="2">Uncharacterized protein</fullName>
    </submittedName>
</protein>